<organism evidence="7 8">
    <name type="scientific">Ascochyta lentis</name>
    <dbReference type="NCBI Taxonomy" id="205686"/>
    <lineage>
        <taxon>Eukaryota</taxon>
        <taxon>Fungi</taxon>
        <taxon>Dikarya</taxon>
        <taxon>Ascomycota</taxon>
        <taxon>Pezizomycotina</taxon>
        <taxon>Dothideomycetes</taxon>
        <taxon>Pleosporomycetidae</taxon>
        <taxon>Pleosporales</taxon>
        <taxon>Pleosporineae</taxon>
        <taxon>Didymellaceae</taxon>
        <taxon>Ascochyta</taxon>
    </lineage>
</organism>
<dbReference type="GO" id="GO:0008270">
    <property type="term" value="F:zinc ion binding"/>
    <property type="evidence" value="ECO:0007669"/>
    <property type="project" value="UniProtKB-KW"/>
</dbReference>
<dbReference type="Pfam" id="PF12874">
    <property type="entry name" value="zf-met"/>
    <property type="match status" value="1"/>
</dbReference>
<dbReference type="InterPro" id="IPR013087">
    <property type="entry name" value="Znf_C2H2_type"/>
</dbReference>
<dbReference type="PANTHER" id="PTHR24379:SF121">
    <property type="entry name" value="C2H2-TYPE DOMAIN-CONTAINING PROTEIN"/>
    <property type="match status" value="1"/>
</dbReference>
<name>A0A8H7IY81_9PLEO</name>
<dbReference type="AlphaFoldDB" id="A0A8H7IY81"/>
<dbReference type="OrthoDB" id="6105938at2759"/>
<dbReference type="SMART" id="SM00355">
    <property type="entry name" value="ZnF_C2H2"/>
    <property type="match status" value="10"/>
</dbReference>
<gene>
    <name evidence="7" type="ORF">EKO04_007649</name>
</gene>
<keyword evidence="2" id="KW-0677">Repeat</keyword>
<keyword evidence="3" id="KW-0863">Zinc-finger</keyword>
<dbReference type="PROSITE" id="PS00028">
    <property type="entry name" value="ZINC_FINGER_C2H2_1"/>
    <property type="match status" value="1"/>
</dbReference>
<dbReference type="EMBL" id="RZGK01000013">
    <property type="protein sequence ID" value="KAF9694474.1"/>
    <property type="molecule type" value="Genomic_DNA"/>
</dbReference>
<accession>A0A8H7IY81</accession>
<reference evidence="7" key="2">
    <citation type="submission" date="2020-09" db="EMBL/GenBank/DDBJ databases">
        <title>Reference genome assembly for Australian Ascochyta lentis isolate Al4.</title>
        <authorList>
            <person name="Lee R.C."/>
            <person name="Farfan-Caceres L.M."/>
            <person name="Debler J.W."/>
            <person name="Williams A.H."/>
            <person name="Henares B.M."/>
        </authorList>
    </citation>
    <scope>NUCLEOTIDE SEQUENCE</scope>
    <source>
        <strain evidence="7">Al4</strain>
    </source>
</reference>
<sequence>MAPQDANRYSLFREGDEVASAPLPVLDASKNPFLNQVADDPLPWQDVKKRGAPSVQALAPNPRTLVIRDVRKALSRSSTDNSTRIRAASNATSASDKSYDPHENWCGACNIKFPNKAALQNHTKQSPDHKYYCNLCVRVFKDRNGLKNHVDNTRGHDIFCNLCLSAFKDEWALKNHFENNFHVGHPFVCLTCLLGFQSQVELDKHLSTAKKHTWCMTCHRPFRSQDERDKHWRKTTAHKHCLQTGCDFDAPDLTALEAHYERDHFRCDGCKRIFPSQTKLFQHQEDCNLPVPCPQCKEPCAGQGGLVRHLQHCFACDQCGFYTPHEGILHIHMTKHANAAIPCWACELPMRTFSSLLNHLESGACPKFHDQSLLIKSLGEWWYSPLFMDLDIHAQIHTARINVNEVQEWMHNGILMPFICRDDGCKKTFGHLSSLVLHLESQACGWDIERLNAPGLEALFKSRCLRRDSAQPRAVDFENLEEHLTVTLKNSEEYQQTPKMLSEENTKLLAQIEDLKSSRAEKAAQEDEITAMLLQKGLQRCQNTETQLLKQLAQFQTSEVD</sequence>
<keyword evidence="4" id="KW-0862">Zinc</keyword>
<evidence type="ECO:0000256" key="3">
    <source>
        <dbReference type="ARBA" id="ARBA00022771"/>
    </source>
</evidence>
<dbReference type="Gene3D" id="3.30.160.60">
    <property type="entry name" value="Classic Zinc Finger"/>
    <property type="match status" value="2"/>
</dbReference>
<evidence type="ECO:0000313" key="7">
    <source>
        <dbReference type="EMBL" id="KAF9694474.1"/>
    </source>
</evidence>
<evidence type="ECO:0000256" key="5">
    <source>
        <dbReference type="SAM" id="MobiDB-lite"/>
    </source>
</evidence>
<keyword evidence="8" id="KW-1185">Reference proteome</keyword>
<dbReference type="Proteomes" id="UP000651452">
    <property type="component" value="Unassembled WGS sequence"/>
</dbReference>
<feature type="domain" description="C2H2-type" evidence="6">
    <location>
        <begin position="160"/>
        <end position="182"/>
    </location>
</feature>
<reference evidence="7" key="1">
    <citation type="submission" date="2018-12" db="EMBL/GenBank/DDBJ databases">
        <authorList>
            <person name="Syme R.A."/>
            <person name="Farfan-Caceres L."/>
            <person name="Lichtenzveig J."/>
        </authorList>
    </citation>
    <scope>NUCLEOTIDE SEQUENCE</scope>
    <source>
        <strain evidence="7">Al4</strain>
    </source>
</reference>
<dbReference type="PANTHER" id="PTHR24379">
    <property type="entry name" value="KRAB AND ZINC FINGER DOMAIN-CONTAINING"/>
    <property type="match status" value="1"/>
</dbReference>
<evidence type="ECO:0000313" key="8">
    <source>
        <dbReference type="Proteomes" id="UP000651452"/>
    </source>
</evidence>
<proteinExistence type="predicted"/>
<keyword evidence="1" id="KW-0479">Metal-binding</keyword>
<feature type="region of interest" description="Disordered" evidence="5">
    <location>
        <begin position="77"/>
        <end position="96"/>
    </location>
</feature>
<evidence type="ECO:0000256" key="1">
    <source>
        <dbReference type="ARBA" id="ARBA00022723"/>
    </source>
</evidence>
<comment type="caution">
    <text evidence="7">The sequence shown here is derived from an EMBL/GenBank/DDBJ whole genome shotgun (WGS) entry which is preliminary data.</text>
</comment>
<evidence type="ECO:0000259" key="6">
    <source>
        <dbReference type="PROSITE" id="PS00028"/>
    </source>
</evidence>
<protein>
    <recommendedName>
        <fullName evidence="6">C2H2-type domain-containing protein</fullName>
    </recommendedName>
</protein>
<evidence type="ECO:0000256" key="2">
    <source>
        <dbReference type="ARBA" id="ARBA00022737"/>
    </source>
</evidence>
<evidence type="ECO:0000256" key="4">
    <source>
        <dbReference type="ARBA" id="ARBA00022833"/>
    </source>
</evidence>